<dbReference type="InterPro" id="IPR000182">
    <property type="entry name" value="GNAT_dom"/>
</dbReference>
<proteinExistence type="predicted"/>
<dbReference type="EMBL" id="CP118101">
    <property type="protein sequence ID" value="WDH84102.1"/>
    <property type="molecule type" value="Genomic_DNA"/>
</dbReference>
<dbReference type="GO" id="GO:0016747">
    <property type="term" value="F:acyltransferase activity, transferring groups other than amino-acyl groups"/>
    <property type="evidence" value="ECO:0007669"/>
    <property type="project" value="InterPro"/>
</dbReference>
<evidence type="ECO:0000313" key="4">
    <source>
        <dbReference type="EMBL" id="WDH84102.1"/>
    </source>
</evidence>
<reference evidence="4 7" key="1">
    <citation type="submission" date="2023-02" db="EMBL/GenBank/DDBJ databases">
        <title>Pathogen: clinical or host-associated sample.</title>
        <authorList>
            <person name="Hergert J."/>
            <person name="Casey R."/>
            <person name="Wagner J."/>
            <person name="Young E.L."/>
            <person name="Oakeson K.F."/>
        </authorList>
    </citation>
    <scope>NUCLEOTIDE SEQUENCE</scope>
    <source>
        <strain evidence="5 7">2022CK-00829</strain>
        <strain evidence="4">2022CK-00830</strain>
    </source>
</reference>
<sequence>MIEFREMVIEDYEESFALWNKTEGMGLSSADSRESIQLYLERNQGFSQVAVYSGRVIGTLLSGHDGRRGYLYHLAVEPEFRGQSIAKNLVRHAIALLREAGIQRAHIMVLDSNETGKAFWSRMGWTGRDDVLLRSSDTDVE</sequence>
<dbReference type="InterPro" id="IPR016181">
    <property type="entry name" value="Acyl_CoA_acyltransferase"/>
</dbReference>
<evidence type="ECO:0000313" key="6">
    <source>
        <dbReference type="Proteomes" id="UP001220962"/>
    </source>
</evidence>
<evidence type="ECO:0000259" key="3">
    <source>
        <dbReference type="PROSITE" id="PS51186"/>
    </source>
</evidence>
<accession>A0AAX3N3B7</accession>
<dbReference type="CDD" id="cd04301">
    <property type="entry name" value="NAT_SF"/>
    <property type="match status" value="1"/>
</dbReference>
<dbReference type="Gene3D" id="3.40.630.30">
    <property type="match status" value="1"/>
</dbReference>
<protein>
    <submittedName>
        <fullName evidence="4">GNAT family N-acetyltransferase</fullName>
        <ecNumber evidence="4">2.3.1.-</ecNumber>
    </submittedName>
</protein>
<organism evidence="4 6">
    <name type="scientific">Paenibacillus urinalis</name>
    <dbReference type="NCBI Taxonomy" id="521520"/>
    <lineage>
        <taxon>Bacteria</taxon>
        <taxon>Bacillati</taxon>
        <taxon>Bacillota</taxon>
        <taxon>Bacilli</taxon>
        <taxon>Bacillales</taxon>
        <taxon>Paenibacillaceae</taxon>
        <taxon>Paenibacillus</taxon>
    </lineage>
</organism>
<gene>
    <name evidence="4" type="ORF">PUW23_07775</name>
    <name evidence="5" type="ORF">PUW25_07250</name>
</gene>
<dbReference type="InterPro" id="IPR017255">
    <property type="entry name" value="AcTrfase_GNAT_prd"/>
</dbReference>
<evidence type="ECO:0000313" key="7">
    <source>
        <dbReference type="Proteomes" id="UP001221519"/>
    </source>
</evidence>
<feature type="domain" description="N-acetyltransferase" evidence="3">
    <location>
        <begin position="2"/>
        <end position="141"/>
    </location>
</feature>
<dbReference type="PANTHER" id="PTHR43877">
    <property type="entry name" value="AMINOALKYLPHOSPHONATE N-ACETYLTRANSFERASE-RELATED-RELATED"/>
    <property type="match status" value="1"/>
</dbReference>
<dbReference type="RefSeq" id="WP_047910075.1">
    <property type="nucleotide sequence ID" value="NZ_CP118101.1"/>
</dbReference>
<keyword evidence="2 4" id="KW-0012">Acyltransferase</keyword>
<keyword evidence="7" id="KW-1185">Reference proteome</keyword>
<dbReference type="PIRSF" id="PIRSF037663">
    <property type="entry name" value="Acetyltransf_GNAT_prd"/>
    <property type="match status" value="1"/>
</dbReference>
<evidence type="ECO:0000256" key="2">
    <source>
        <dbReference type="ARBA" id="ARBA00023315"/>
    </source>
</evidence>
<evidence type="ECO:0000256" key="1">
    <source>
        <dbReference type="ARBA" id="ARBA00022679"/>
    </source>
</evidence>
<dbReference type="Proteomes" id="UP001220962">
    <property type="component" value="Chromosome"/>
</dbReference>
<dbReference type="InterPro" id="IPR050832">
    <property type="entry name" value="Bact_Acetyltransf"/>
</dbReference>
<dbReference type="EMBL" id="CP118108">
    <property type="protein sequence ID" value="WDI03742.1"/>
    <property type="molecule type" value="Genomic_DNA"/>
</dbReference>
<dbReference type="PANTHER" id="PTHR43877:SF1">
    <property type="entry name" value="ACETYLTRANSFERASE"/>
    <property type="match status" value="1"/>
</dbReference>
<evidence type="ECO:0000313" key="5">
    <source>
        <dbReference type="EMBL" id="WDI03742.1"/>
    </source>
</evidence>
<keyword evidence="1 4" id="KW-0808">Transferase</keyword>
<dbReference type="PROSITE" id="PS51186">
    <property type="entry name" value="GNAT"/>
    <property type="match status" value="1"/>
</dbReference>
<dbReference type="Pfam" id="PF00583">
    <property type="entry name" value="Acetyltransf_1"/>
    <property type="match status" value="1"/>
</dbReference>
<name>A0AAX3N3B7_9BACL</name>
<dbReference type="SUPFAM" id="SSF55729">
    <property type="entry name" value="Acyl-CoA N-acyltransferases (Nat)"/>
    <property type="match status" value="1"/>
</dbReference>
<dbReference type="EC" id="2.3.1.-" evidence="4"/>
<dbReference type="Proteomes" id="UP001221519">
    <property type="component" value="Chromosome"/>
</dbReference>
<dbReference type="AlphaFoldDB" id="A0AAX3N3B7"/>